<dbReference type="PANTHER" id="PTHR15665:SF1">
    <property type="entry name" value="PROTEIN ASTEROID HOMOLOG 1"/>
    <property type="match status" value="1"/>
</dbReference>
<dbReference type="Ensembl" id="ENSEBUT00000022354.1">
    <property type="protein sequence ID" value="ENSEBUP00000021778.1"/>
    <property type="gene ID" value="ENSEBUG00000013432.1"/>
</dbReference>
<dbReference type="Proteomes" id="UP000694388">
    <property type="component" value="Unplaced"/>
</dbReference>
<evidence type="ECO:0000256" key="1">
    <source>
        <dbReference type="ARBA" id="ARBA00007398"/>
    </source>
</evidence>
<dbReference type="OMA" id="PNACKVE"/>
<reference evidence="2" key="1">
    <citation type="submission" date="2025-08" db="UniProtKB">
        <authorList>
            <consortium name="Ensembl"/>
        </authorList>
    </citation>
    <scope>IDENTIFICATION</scope>
</reference>
<organism evidence="2 3">
    <name type="scientific">Eptatretus burgeri</name>
    <name type="common">Inshore hagfish</name>
    <dbReference type="NCBI Taxonomy" id="7764"/>
    <lineage>
        <taxon>Eukaryota</taxon>
        <taxon>Metazoa</taxon>
        <taxon>Chordata</taxon>
        <taxon>Craniata</taxon>
        <taxon>Vertebrata</taxon>
        <taxon>Cyclostomata</taxon>
        <taxon>Myxini</taxon>
        <taxon>Myxiniformes</taxon>
        <taxon>Myxinidae</taxon>
        <taxon>Eptatretinae</taxon>
        <taxon>Eptatretus</taxon>
    </lineage>
</organism>
<dbReference type="AlphaFoldDB" id="A0A8C4QXN9"/>
<proteinExistence type="inferred from homology"/>
<dbReference type="InterPro" id="IPR026832">
    <property type="entry name" value="Asteroid"/>
</dbReference>
<evidence type="ECO:0000313" key="2">
    <source>
        <dbReference type="Ensembl" id="ENSEBUP00000021778.1"/>
    </source>
</evidence>
<dbReference type="InterPro" id="IPR029060">
    <property type="entry name" value="PIN-like_dom_sf"/>
</dbReference>
<evidence type="ECO:0000313" key="3">
    <source>
        <dbReference type="Proteomes" id="UP000694388"/>
    </source>
</evidence>
<sequence length="442" mass="49909">MGIPGLTSFIRNRSEFFQDVFLCNCKLLIDGNSLYYTLYFSSGIDIVHGGDYARFADIVREFFTALQACHVSPFVVFDGMCDKDNKKLATLKRRKCQRILEAHSLSGGGHGYILPILAGEVFIQTTMSLRVPMAWAEVEADPELAALAKQWNCPVLSQDSDFFIFNIPGGVCAFDDLPWHTLCVKPSSGQRYICHLHRKFFLKTPRLLSILAVLLGNDYLDPEFLQPFMSAITQTVKRGPVTRHLQIEILIRWLSTFNDERDALSAAMQYIMVSKRGVQEQKLLDIAQVCSTQLRDIIDVKLSLVFMQVDSRYNLFLTLMGCFAEDLADLPMDLQLAAAATKHWLNHAVAPKPRPWHLHALLLGFVYGNLTASISAGKPPDTGRNLKNCIVKALMKLSNENVMRRPEEVTSHVCNQWFSCLLMAIHLNKILGYPLQDPPLER</sequence>
<reference evidence="2" key="2">
    <citation type="submission" date="2025-09" db="UniProtKB">
        <authorList>
            <consortium name="Ensembl"/>
        </authorList>
    </citation>
    <scope>IDENTIFICATION</scope>
</reference>
<dbReference type="GeneTree" id="ENSGT00390000010145"/>
<protein>
    <recommendedName>
        <fullName evidence="4">Asteroid domain-containing protein</fullName>
    </recommendedName>
</protein>
<dbReference type="Gene3D" id="3.40.50.1010">
    <property type="entry name" value="5'-nuclease"/>
    <property type="match status" value="1"/>
</dbReference>
<evidence type="ECO:0008006" key="4">
    <source>
        <dbReference type="Google" id="ProtNLM"/>
    </source>
</evidence>
<dbReference type="SUPFAM" id="SSF88723">
    <property type="entry name" value="PIN domain-like"/>
    <property type="match status" value="1"/>
</dbReference>
<name>A0A8C4QXN9_EPTBU</name>
<accession>A0A8C4QXN9</accession>
<comment type="similarity">
    <text evidence="1">Belongs to the asteroid family.</text>
</comment>
<dbReference type="PANTHER" id="PTHR15665">
    <property type="entry name" value="ASTEROID PROTEIN"/>
    <property type="match status" value="1"/>
</dbReference>
<keyword evidence="3" id="KW-1185">Reference proteome</keyword>